<gene>
    <name evidence="2" type="ORF">BDN71DRAFT_1431671</name>
</gene>
<sequence length="243" mass="26134">MAKGNHVAPFHKLLSSPSTDVYHLYNPKAKTVDVVHGNSICAFIDAHYNIGHNQITTSSELPSGYEDFACVYNLKPDVNGKFSMIDFTMGVIHIEHTRPSLKKMGLGGNSHVNPALISPTLHSTKTNAGGKVTTEKRKARVAPTDEAKGKKSAKEKKKAVAQTGMNTPLASPFSITTTLFPTMTPISPNLISSVANMMNSSGNSGQLLNAMASPSAITLPGDTQHARWDNVASNMQSLRENYL</sequence>
<dbReference type="EMBL" id="MU154571">
    <property type="protein sequence ID" value="KAF9494594.1"/>
    <property type="molecule type" value="Genomic_DNA"/>
</dbReference>
<dbReference type="AlphaFoldDB" id="A0A9P5ZYE9"/>
<evidence type="ECO:0000256" key="1">
    <source>
        <dbReference type="SAM" id="MobiDB-lite"/>
    </source>
</evidence>
<feature type="region of interest" description="Disordered" evidence="1">
    <location>
        <begin position="116"/>
        <end position="162"/>
    </location>
</feature>
<evidence type="ECO:0000313" key="3">
    <source>
        <dbReference type="Proteomes" id="UP000807025"/>
    </source>
</evidence>
<dbReference type="Proteomes" id="UP000807025">
    <property type="component" value="Unassembled WGS sequence"/>
</dbReference>
<evidence type="ECO:0000313" key="2">
    <source>
        <dbReference type="EMBL" id="KAF9494594.1"/>
    </source>
</evidence>
<proteinExistence type="predicted"/>
<keyword evidence="3" id="KW-1185">Reference proteome</keyword>
<feature type="compositionally biased region" description="Basic residues" evidence="1">
    <location>
        <begin position="150"/>
        <end position="159"/>
    </location>
</feature>
<comment type="caution">
    <text evidence="2">The sequence shown here is derived from an EMBL/GenBank/DDBJ whole genome shotgun (WGS) entry which is preliminary data.</text>
</comment>
<protein>
    <submittedName>
        <fullName evidence="2">Uncharacterized protein</fullName>
    </submittedName>
</protein>
<organism evidence="2 3">
    <name type="scientific">Pleurotus eryngii</name>
    <name type="common">Boletus of the steppes</name>
    <dbReference type="NCBI Taxonomy" id="5323"/>
    <lineage>
        <taxon>Eukaryota</taxon>
        <taxon>Fungi</taxon>
        <taxon>Dikarya</taxon>
        <taxon>Basidiomycota</taxon>
        <taxon>Agaricomycotina</taxon>
        <taxon>Agaricomycetes</taxon>
        <taxon>Agaricomycetidae</taxon>
        <taxon>Agaricales</taxon>
        <taxon>Pleurotineae</taxon>
        <taxon>Pleurotaceae</taxon>
        <taxon>Pleurotus</taxon>
    </lineage>
</organism>
<name>A0A9P5ZYE9_PLEER</name>
<accession>A0A9P5ZYE9</accession>
<reference evidence="2" key="1">
    <citation type="submission" date="2020-11" db="EMBL/GenBank/DDBJ databases">
        <authorList>
            <consortium name="DOE Joint Genome Institute"/>
            <person name="Ahrendt S."/>
            <person name="Riley R."/>
            <person name="Andreopoulos W."/>
            <person name="Labutti K."/>
            <person name="Pangilinan J."/>
            <person name="Ruiz-Duenas F.J."/>
            <person name="Barrasa J.M."/>
            <person name="Sanchez-Garcia M."/>
            <person name="Camarero S."/>
            <person name="Miyauchi S."/>
            <person name="Serrano A."/>
            <person name="Linde D."/>
            <person name="Babiker R."/>
            <person name="Drula E."/>
            <person name="Ayuso-Fernandez I."/>
            <person name="Pacheco R."/>
            <person name="Padilla G."/>
            <person name="Ferreira P."/>
            <person name="Barriuso J."/>
            <person name="Kellner H."/>
            <person name="Castanera R."/>
            <person name="Alfaro M."/>
            <person name="Ramirez L."/>
            <person name="Pisabarro A.G."/>
            <person name="Kuo A."/>
            <person name="Tritt A."/>
            <person name="Lipzen A."/>
            <person name="He G."/>
            <person name="Yan M."/>
            <person name="Ng V."/>
            <person name="Cullen D."/>
            <person name="Martin F."/>
            <person name="Rosso M.-N."/>
            <person name="Henrissat B."/>
            <person name="Hibbett D."/>
            <person name="Martinez A.T."/>
            <person name="Grigoriev I.V."/>
        </authorList>
    </citation>
    <scope>NUCLEOTIDE SEQUENCE</scope>
    <source>
        <strain evidence="2">ATCC 90797</strain>
    </source>
</reference>